<proteinExistence type="predicted"/>
<organism evidence="2 3">
    <name type="scientific">Microbacterium maritypicum MF109</name>
    <dbReference type="NCBI Taxonomy" id="1333857"/>
    <lineage>
        <taxon>Bacteria</taxon>
        <taxon>Bacillati</taxon>
        <taxon>Actinomycetota</taxon>
        <taxon>Actinomycetes</taxon>
        <taxon>Micrococcales</taxon>
        <taxon>Microbacteriaceae</taxon>
        <taxon>Microbacterium</taxon>
    </lineage>
</organism>
<reference evidence="2 3" key="1">
    <citation type="journal article" date="2013" name="Genome Announc.">
        <title>Whole-genome sequences of five oyster-associated bacteria show potential for crude oil hydrocarbon degradation.</title>
        <authorList>
            <person name="Chauhan A."/>
            <person name="Green S."/>
            <person name="Pathak A."/>
            <person name="Thomas J."/>
            <person name="Venkatramanan R."/>
        </authorList>
    </citation>
    <scope>NUCLEOTIDE SEQUENCE [LARGE SCALE GENOMIC DNA]</scope>
    <source>
        <strain evidence="2 3">MF109</strain>
    </source>
</reference>
<dbReference type="AlphaFoldDB" id="T5KE30"/>
<evidence type="ECO:0000256" key="1">
    <source>
        <dbReference type="SAM" id="MobiDB-lite"/>
    </source>
</evidence>
<dbReference type="EMBL" id="ATAO01000228">
    <property type="protein sequence ID" value="EQM73141.1"/>
    <property type="molecule type" value="Genomic_DNA"/>
</dbReference>
<gene>
    <name evidence="2" type="ORF">L687_07640</name>
</gene>
<comment type="caution">
    <text evidence="2">The sequence shown here is derived from an EMBL/GenBank/DDBJ whole genome shotgun (WGS) entry which is preliminary data.</text>
</comment>
<sequence length="247" mass="25525">MTVIGHLDLRGDAMRVNKWGVGVILAAAVLLTGCAGGGSDTTAEKKPDSGASQEAEAPKTDCPELKEGATVDGSTLAECVTAAMTDTAGFSATMTTLGMESTTRYNPADKAVETSTSFGSVIVIGDDAWVKSTTGEWQVADENSTDQEISTLSTAAKAVDASDPMGVADTLSGEYTVTGTGSRLGQDVYLLSGTTESQGSTVTMLFEVTSDYVVLAANASTEVEGQKIESVQEVTEWDVKQDIVAPL</sequence>
<evidence type="ECO:0000313" key="2">
    <source>
        <dbReference type="EMBL" id="EQM73141.1"/>
    </source>
</evidence>
<feature type="region of interest" description="Disordered" evidence="1">
    <location>
        <begin position="38"/>
        <end position="67"/>
    </location>
</feature>
<name>T5KE30_MICMQ</name>
<dbReference type="Proteomes" id="UP000016033">
    <property type="component" value="Unassembled WGS sequence"/>
</dbReference>
<accession>T5KE30</accession>
<protein>
    <submittedName>
        <fullName evidence="2">Uncharacterized protein</fullName>
    </submittedName>
</protein>
<feature type="compositionally biased region" description="Basic and acidic residues" evidence="1">
    <location>
        <begin position="56"/>
        <end position="67"/>
    </location>
</feature>
<dbReference type="PATRIC" id="fig|1333857.3.peg.3546"/>
<evidence type="ECO:0000313" key="3">
    <source>
        <dbReference type="Proteomes" id="UP000016033"/>
    </source>
</evidence>